<dbReference type="Proteomes" id="UP001209878">
    <property type="component" value="Unassembled WGS sequence"/>
</dbReference>
<dbReference type="AlphaFoldDB" id="A0AAD9KA66"/>
<dbReference type="EMBL" id="JAODUO010001268">
    <property type="protein sequence ID" value="KAK2167641.1"/>
    <property type="molecule type" value="Genomic_DNA"/>
</dbReference>
<comment type="caution">
    <text evidence="2">The sequence shown here is derived from an EMBL/GenBank/DDBJ whole genome shotgun (WGS) entry which is preliminary data.</text>
</comment>
<organism evidence="2 3">
    <name type="scientific">Ridgeia piscesae</name>
    <name type="common">Tubeworm</name>
    <dbReference type="NCBI Taxonomy" id="27915"/>
    <lineage>
        <taxon>Eukaryota</taxon>
        <taxon>Metazoa</taxon>
        <taxon>Spiralia</taxon>
        <taxon>Lophotrochozoa</taxon>
        <taxon>Annelida</taxon>
        <taxon>Polychaeta</taxon>
        <taxon>Sedentaria</taxon>
        <taxon>Canalipalpata</taxon>
        <taxon>Sabellida</taxon>
        <taxon>Siboglinidae</taxon>
        <taxon>Ridgeia</taxon>
    </lineage>
</organism>
<proteinExistence type="predicted"/>
<name>A0AAD9KA66_RIDPI</name>
<reference evidence="2" key="1">
    <citation type="journal article" date="2023" name="Mol. Biol. Evol.">
        <title>Third-Generation Sequencing Reveals the Adaptive Role of the Epigenome in Three Deep-Sea Polychaetes.</title>
        <authorList>
            <person name="Perez M."/>
            <person name="Aroh O."/>
            <person name="Sun Y."/>
            <person name="Lan Y."/>
            <person name="Juniper S.K."/>
            <person name="Young C.R."/>
            <person name="Angers B."/>
            <person name="Qian P.Y."/>
        </authorList>
    </citation>
    <scope>NUCLEOTIDE SEQUENCE</scope>
    <source>
        <strain evidence="2">R07B-5</strain>
    </source>
</reference>
<sequence length="130" mass="15116">MGGEGKFNTRRGMGSSAAGRIQHHQDSIGKPDRKYQDWFDPNDQELHILMSRRDQAHKRALQTRNSRFTFAAYKDACRMLQKRTRALKSDWWERKAVELQRAADRNDINGFDNGLKEVWGPKKNGSVQLK</sequence>
<evidence type="ECO:0000256" key="1">
    <source>
        <dbReference type="SAM" id="MobiDB-lite"/>
    </source>
</evidence>
<evidence type="ECO:0000313" key="3">
    <source>
        <dbReference type="Proteomes" id="UP001209878"/>
    </source>
</evidence>
<feature type="compositionally biased region" description="Basic and acidic residues" evidence="1">
    <location>
        <begin position="23"/>
        <end position="36"/>
    </location>
</feature>
<feature type="region of interest" description="Disordered" evidence="1">
    <location>
        <begin position="1"/>
        <end position="36"/>
    </location>
</feature>
<evidence type="ECO:0000313" key="2">
    <source>
        <dbReference type="EMBL" id="KAK2167641.1"/>
    </source>
</evidence>
<accession>A0AAD9KA66</accession>
<gene>
    <name evidence="2" type="ORF">NP493_1270g00026</name>
</gene>
<protein>
    <submittedName>
        <fullName evidence="2">Uncharacterized protein</fullName>
    </submittedName>
</protein>
<keyword evidence="3" id="KW-1185">Reference proteome</keyword>